<dbReference type="Gene3D" id="2.60.40.1190">
    <property type="match status" value="1"/>
</dbReference>
<dbReference type="EMBL" id="JBAWKC010000004">
    <property type="protein sequence ID" value="MFH6769717.1"/>
    <property type="molecule type" value="Genomic_DNA"/>
</dbReference>
<dbReference type="Proteomes" id="UP001610104">
    <property type="component" value="Unassembled WGS sequence"/>
</dbReference>
<gene>
    <name evidence="1" type="ORF">V8G56_13270</name>
</gene>
<dbReference type="RefSeq" id="WP_395438938.1">
    <property type="nucleotide sequence ID" value="NZ_JBAWKC010000004.1"/>
</dbReference>
<evidence type="ECO:0008006" key="3">
    <source>
        <dbReference type="Google" id="ProtNLM"/>
    </source>
</evidence>
<name>A0ABW7MSC3_9FLAO</name>
<dbReference type="SUPFAM" id="SSF49344">
    <property type="entry name" value="CBD9-like"/>
    <property type="match status" value="1"/>
</dbReference>
<reference evidence="1 2" key="1">
    <citation type="submission" date="2024-02" db="EMBL/GenBank/DDBJ databases">
        <title>A Gaetbulibacter species isolated from tidal flats and genomic insights of their niches.</title>
        <authorList>
            <person name="Ye Y."/>
        </authorList>
    </citation>
    <scope>NUCLEOTIDE SEQUENCE [LARGE SCALE GENOMIC DNA]</scope>
    <source>
        <strain evidence="1 2">KEM-8</strain>
    </source>
</reference>
<keyword evidence="2" id="KW-1185">Reference proteome</keyword>
<organism evidence="1 2">
    <name type="scientific">Gaetbulibacter aquiaggeris</name>
    <dbReference type="NCBI Taxonomy" id="1735373"/>
    <lineage>
        <taxon>Bacteria</taxon>
        <taxon>Pseudomonadati</taxon>
        <taxon>Bacteroidota</taxon>
        <taxon>Flavobacteriia</taxon>
        <taxon>Flavobacteriales</taxon>
        <taxon>Flavobacteriaceae</taxon>
        <taxon>Gaetbulibacter</taxon>
    </lineage>
</organism>
<protein>
    <recommendedName>
        <fullName evidence="3">Carbohydrate-binding domain-containing protein</fullName>
    </recommendedName>
</protein>
<sequence>MKALYCFIIMSCFFIKNHAQNNFVKLIESQNVPVIIDGELAEQEWLNAQEILIKGITDREVSVLLKYDTDNLYIAFRNLTDSQNINFNAEVLINTNTKESTWGEHCYWFHSSYGNCSAIGQYYYWDNCTTEPTGWIANTFPFKNGNNNMEFKISFSKLNITPKKGEQLKIAFKLSDPLEQQVYWPDAAFIGDPLTWGLIEF</sequence>
<proteinExistence type="predicted"/>
<evidence type="ECO:0000313" key="2">
    <source>
        <dbReference type="Proteomes" id="UP001610104"/>
    </source>
</evidence>
<evidence type="ECO:0000313" key="1">
    <source>
        <dbReference type="EMBL" id="MFH6769717.1"/>
    </source>
</evidence>
<comment type="caution">
    <text evidence="1">The sequence shown here is derived from an EMBL/GenBank/DDBJ whole genome shotgun (WGS) entry which is preliminary data.</text>
</comment>
<accession>A0ABW7MSC3</accession>